<dbReference type="GO" id="GO:0031419">
    <property type="term" value="F:cobalamin binding"/>
    <property type="evidence" value="ECO:0007669"/>
    <property type="project" value="UniProtKB-KW"/>
</dbReference>
<dbReference type="InterPro" id="IPR005144">
    <property type="entry name" value="ATP-cone_dom"/>
</dbReference>
<accession>A0A1F5ENT2</accession>
<keyword evidence="6 13" id="KW-0547">Nucleotide-binding</keyword>
<reference evidence="15 16" key="1">
    <citation type="journal article" date="2016" name="Nat. Commun.">
        <title>Thousands of microbial genomes shed light on interconnected biogeochemical processes in an aquifer system.</title>
        <authorList>
            <person name="Anantharaman K."/>
            <person name="Brown C.T."/>
            <person name="Hug L.A."/>
            <person name="Sharon I."/>
            <person name="Castelle C.J."/>
            <person name="Probst A.J."/>
            <person name="Thomas B.C."/>
            <person name="Singh A."/>
            <person name="Wilkins M.J."/>
            <person name="Karaoz U."/>
            <person name="Brodie E.L."/>
            <person name="Williams K.H."/>
            <person name="Hubbard S.S."/>
            <person name="Banfield J.F."/>
        </authorList>
    </citation>
    <scope>NUCLEOTIDE SEQUENCE [LARGE SCALE GENOMIC DNA]</scope>
</reference>
<keyword evidence="5" id="KW-0235">DNA replication</keyword>
<dbReference type="Pfam" id="PF21995">
    <property type="entry name" value="RNR-II_ins_dom"/>
    <property type="match status" value="1"/>
</dbReference>
<proteinExistence type="inferred from homology"/>
<keyword evidence="7 13" id="KW-0067">ATP-binding</keyword>
<dbReference type="SUPFAM" id="SSF51998">
    <property type="entry name" value="PFL-like glycyl radical enzymes"/>
    <property type="match status" value="1"/>
</dbReference>
<dbReference type="PANTHER" id="PTHR43371:SF1">
    <property type="entry name" value="RIBONUCLEOSIDE-DIPHOSPHATE REDUCTASE"/>
    <property type="match status" value="1"/>
</dbReference>
<dbReference type="Pfam" id="PF17975">
    <property type="entry name" value="RNR_Alpha"/>
    <property type="match status" value="1"/>
</dbReference>
<evidence type="ECO:0000256" key="6">
    <source>
        <dbReference type="ARBA" id="ARBA00022741"/>
    </source>
</evidence>
<organism evidence="15 16">
    <name type="scientific">Candidatus Campbellbacteria bacterium RIFCSPLOWO2_01_FULL_34_15</name>
    <dbReference type="NCBI Taxonomy" id="1797579"/>
    <lineage>
        <taxon>Bacteria</taxon>
        <taxon>Candidatus Campbelliibacteriota</taxon>
    </lineage>
</organism>
<keyword evidence="4" id="KW-0846">Cobalamin</keyword>
<keyword evidence="11" id="KW-0170">Cobalt</keyword>
<evidence type="ECO:0000256" key="2">
    <source>
        <dbReference type="ARBA" id="ARBA00005654"/>
    </source>
</evidence>
<dbReference type="PROSITE" id="PS51161">
    <property type="entry name" value="ATP_CONE"/>
    <property type="match status" value="1"/>
</dbReference>
<dbReference type="GO" id="GO:0004748">
    <property type="term" value="F:ribonucleoside-diphosphate reductase activity, thioredoxin disulfide as acceptor"/>
    <property type="evidence" value="ECO:0007669"/>
    <property type="project" value="TreeGrafter"/>
</dbReference>
<dbReference type="Pfam" id="PF03477">
    <property type="entry name" value="ATP-cone"/>
    <property type="match status" value="1"/>
</dbReference>
<dbReference type="GO" id="GO:0006260">
    <property type="term" value="P:DNA replication"/>
    <property type="evidence" value="ECO:0007669"/>
    <property type="project" value="UniProtKB-KW"/>
</dbReference>
<evidence type="ECO:0000256" key="5">
    <source>
        <dbReference type="ARBA" id="ARBA00022705"/>
    </source>
</evidence>
<feature type="domain" description="ATP-cone" evidence="14">
    <location>
        <begin position="16"/>
        <end position="111"/>
    </location>
</feature>
<evidence type="ECO:0000256" key="1">
    <source>
        <dbReference type="ARBA" id="ARBA00001922"/>
    </source>
</evidence>
<evidence type="ECO:0000256" key="11">
    <source>
        <dbReference type="ARBA" id="ARBA00023285"/>
    </source>
</evidence>
<dbReference type="STRING" id="1797579.A2996_02270"/>
<comment type="similarity">
    <text evidence="2">Belongs to the class II ribonucleoside-triphosphate reductase family.</text>
</comment>
<dbReference type="InterPro" id="IPR054158">
    <property type="entry name" value="RNR-II_ins_dom"/>
</dbReference>
<dbReference type="GO" id="GO:0008998">
    <property type="term" value="F:ribonucleoside-triphosphate reductase (thioredoxin) activity"/>
    <property type="evidence" value="ECO:0007669"/>
    <property type="project" value="UniProtKB-EC"/>
</dbReference>
<dbReference type="EMBL" id="MFAB01000009">
    <property type="protein sequence ID" value="OGD69061.1"/>
    <property type="molecule type" value="Genomic_DNA"/>
</dbReference>
<dbReference type="GO" id="GO:0005524">
    <property type="term" value="F:ATP binding"/>
    <property type="evidence" value="ECO:0007669"/>
    <property type="project" value="UniProtKB-UniRule"/>
</dbReference>
<evidence type="ECO:0000256" key="9">
    <source>
        <dbReference type="ARBA" id="ARBA00023157"/>
    </source>
</evidence>
<evidence type="ECO:0000256" key="4">
    <source>
        <dbReference type="ARBA" id="ARBA00022628"/>
    </source>
</evidence>
<keyword evidence="8" id="KW-0560">Oxidoreductase</keyword>
<name>A0A1F5ENT2_9BACT</name>
<protein>
    <recommendedName>
        <fullName evidence="3">ribonucleoside-triphosphate reductase (thioredoxin)</fullName>
        <ecNumber evidence="3">1.17.4.2</ecNumber>
    </recommendedName>
</protein>
<dbReference type="EC" id="1.17.4.2" evidence="3"/>
<evidence type="ECO:0000313" key="15">
    <source>
        <dbReference type="EMBL" id="OGD69061.1"/>
    </source>
</evidence>
<evidence type="ECO:0000256" key="3">
    <source>
        <dbReference type="ARBA" id="ARBA00012275"/>
    </source>
</evidence>
<evidence type="ECO:0000256" key="13">
    <source>
        <dbReference type="PROSITE-ProRule" id="PRU00492"/>
    </source>
</evidence>
<comment type="catalytic activity">
    <reaction evidence="12">
        <text>a 2'-deoxyribonucleoside 5'-triphosphate + [thioredoxin]-disulfide + H2O = a ribonucleoside 5'-triphosphate + [thioredoxin]-dithiol</text>
        <dbReference type="Rhea" id="RHEA:12701"/>
        <dbReference type="Rhea" id="RHEA-COMP:10698"/>
        <dbReference type="Rhea" id="RHEA-COMP:10700"/>
        <dbReference type="ChEBI" id="CHEBI:15377"/>
        <dbReference type="ChEBI" id="CHEBI:29950"/>
        <dbReference type="ChEBI" id="CHEBI:50058"/>
        <dbReference type="ChEBI" id="CHEBI:61557"/>
        <dbReference type="ChEBI" id="CHEBI:61560"/>
        <dbReference type="EC" id="1.17.4.2"/>
    </reaction>
</comment>
<dbReference type="Proteomes" id="UP000176865">
    <property type="component" value="Unassembled WGS sequence"/>
</dbReference>
<evidence type="ECO:0000259" key="14">
    <source>
        <dbReference type="PROSITE" id="PS51161"/>
    </source>
</evidence>
<evidence type="ECO:0000313" key="16">
    <source>
        <dbReference type="Proteomes" id="UP000176865"/>
    </source>
</evidence>
<evidence type="ECO:0000256" key="10">
    <source>
        <dbReference type="ARBA" id="ARBA00023284"/>
    </source>
</evidence>
<evidence type="ECO:0000256" key="7">
    <source>
        <dbReference type="ARBA" id="ARBA00022840"/>
    </source>
</evidence>
<dbReference type="AlphaFoldDB" id="A0A1F5ENT2"/>
<keyword evidence="9" id="KW-1015">Disulfide bond</keyword>
<dbReference type="InterPro" id="IPR050862">
    <property type="entry name" value="RdRp_reductase_class-2"/>
</dbReference>
<gene>
    <name evidence="15" type="ORF">A2996_02270</name>
</gene>
<dbReference type="PANTHER" id="PTHR43371">
    <property type="entry name" value="VITAMIN B12-DEPENDENT RIBONUCLEOTIDE REDUCTASE"/>
    <property type="match status" value="1"/>
</dbReference>
<comment type="cofactor">
    <cofactor evidence="1">
        <name>adenosylcob(III)alamin</name>
        <dbReference type="ChEBI" id="CHEBI:18408"/>
    </cofactor>
</comment>
<comment type="caution">
    <text evidence="15">The sequence shown here is derived from an EMBL/GenBank/DDBJ whole genome shotgun (WGS) entry which is preliminary data.</text>
</comment>
<evidence type="ECO:0000256" key="8">
    <source>
        <dbReference type="ARBA" id="ARBA00023002"/>
    </source>
</evidence>
<evidence type="ECO:0000256" key="12">
    <source>
        <dbReference type="ARBA" id="ARBA00048987"/>
    </source>
</evidence>
<dbReference type="Gene3D" id="3.20.70.20">
    <property type="match status" value="3"/>
</dbReference>
<sequence>MVKKAQKVGKTSNFIRKVQKRDGTIVPFNEEKIVNAVYKAMLITKEGSEKDARYIAHKVYVDLLKIAKLHKTFIPTIEGIQDSVESELILGDYVKTAKAYILYRREREKLRQQGVKVPEKVKILTEESKKYFKNPLAEFVYYRSYSKWIEEEGRRETWVETVDRYMGFMQKNLGNSLKPAEYKKIKEFILSQKTMPSMRLMWSAGNAAEKSNVTGYNCSFIAPSKPEDFGEIMYLSMCGAGVGFSAESHSVQKFPQIQKQTGKKRPSYLVPDSKEGWADAFVLAVKTWMAGEDIDFDYSQVRPKGAKLKTMGGKSSGPEPLMELMGFAKEKILRKQGRRLSNLDVHDIVCKIGEIVVSGGVRRTALISLSDLDDKDMRSAKFGQFYITEPQRSMANNSAIYNEKPTNVEFMDEWIALMKSGSGERGIFNRGSLKNQMPDRRWKVFEKDLDSCGTNPCGEIVLKSKQFCNLSEIVARAEDTEAILMEKARIAAILGTYQSTLTNFGYLSKEWKKNCEDERLLGVSITGQWDCKILKDNAKLLQKLKNEVIKTNKDYAKRFKINQSTCTTCVKPSGTVSQLVDASSGMHPRHSEYYIRRVRISATDSLFKMLKDQGVLYHPEVGQSYENANTYVLEFPVKAPAKSVFKNDLTAIEQLEHWKLVKTNYTEHNPSVTISVGEGEWIEVGNWVYSNWDIVGGLSFLPRSNHVYKLAPYEEIDKKKYDEMLKRFKNIDFSKIVTYERADETEGAKELACMGGVCEL</sequence>
<dbReference type="InterPro" id="IPR040763">
    <property type="entry name" value="RNR_alpha_hel"/>
</dbReference>
<keyword evidence="10" id="KW-0676">Redox-active center</keyword>